<feature type="transmembrane region" description="Helical" evidence="3">
    <location>
        <begin position="78"/>
        <end position="105"/>
    </location>
</feature>
<dbReference type="GO" id="GO:0016020">
    <property type="term" value="C:membrane"/>
    <property type="evidence" value="ECO:0007669"/>
    <property type="project" value="InterPro"/>
</dbReference>
<evidence type="ECO:0000313" key="4">
    <source>
        <dbReference type="EMBL" id="KAF4866790.1"/>
    </source>
</evidence>
<dbReference type="PANTHER" id="PTHR11206">
    <property type="entry name" value="MULTIDRUG RESISTANCE PROTEIN"/>
    <property type="match status" value="1"/>
</dbReference>
<proteinExistence type="inferred from homology"/>
<dbReference type="InterPro" id="IPR002528">
    <property type="entry name" value="MATE_fam"/>
</dbReference>
<keyword evidence="3" id="KW-0472">Membrane</keyword>
<reference evidence="4" key="1">
    <citation type="submission" date="2019-06" db="EMBL/GenBank/DDBJ databases">
        <authorList>
            <person name="Gan P."/>
            <person name="Shirasu K."/>
        </authorList>
    </citation>
    <scope>NUCLEOTIDE SEQUENCE [LARGE SCALE GENOMIC DNA]</scope>
    <source>
        <strain evidence="4">CAD2</strain>
    </source>
</reference>
<feature type="transmembrane region" description="Helical" evidence="3">
    <location>
        <begin position="155"/>
        <end position="172"/>
    </location>
</feature>
<accession>A0A9P5F320</accession>
<dbReference type="EMBL" id="QPMT01000001">
    <property type="protein sequence ID" value="KAF4866790.1"/>
    <property type="molecule type" value="Genomic_DNA"/>
</dbReference>
<protein>
    <submittedName>
        <fullName evidence="4">Ethionine resistance-conferring protein 1</fullName>
    </submittedName>
</protein>
<comment type="caution">
    <text evidence="4">The sequence shown here is derived from an EMBL/GenBank/DDBJ whole genome shotgun (WGS) entry which is preliminary data.</text>
</comment>
<dbReference type="GO" id="GO:0042910">
    <property type="term" value="F:xenobiotic transmembrane transporter activity"/>
    <property type="evidence" value="ECO:0007669"/>
    <property type="project" value="InterPro"/>
</dbReference>
<dbReference type="AlphaFoldDB" id="A0A9P5F320"/>
<evidence type="ECO:0000256" key="3">
    <source>
        <dbReference type="SAM" id="Phobius"/>
    </source>
</evidence>
<gene>
    <name evidence="4" type="primary">ERC1</name>
    <name evidence="4" type="ORF">CGCSCA2_v000297</name>
</gene>
<dbReference type="Pfam" id="PF01554">
    <property type="entry name" value="MatE"/>
    <property type="match status" value="1"/>
</dbReference>
<keyword evidence="3" id="KW-0812">Transmembrane</keyword>
<feature type="region of interest" description="Disordered" evidence="2">
    <location>
        <begin position="1"/>
        <end position="27"/>
    </location>
</feature>
<keyword evidence="3" id="KW-1133">Transmembrane helix</keyword>
<feature type="transmembrane region" description="Helical" evidence="3">
    <location>
        <begin position="52"/>
        <end position="72"/>
    </location>
</feature>
<evidence type="ECO:0000256" key="1">
    <source>
        <dbReference type="ARBA" id="ARBA00010199"/>
    </source>
</evidence>
<dbReference type="Proteomes" id="UP000711996">
    <property type="component" value="Unassembled WGS sequence"/>
</dbReference>
<comment type="similarity">
    <text evidence="1">Belongs to the multi antimicrobial extrusion (MATE) (TC 2.A.66.1) family.</text>
</comment>
<organism evidence="4 5">
    <name type="scientific">Colletotrichum siamense</name>
    <name type="common">Anthracnose fungus</name>
    <dbReference type="NCBI Taxonomy" id="690259"/>
    <lineage>
        <taxon>Eukaryota</taxon>
        <taxon>Fungi</taxon>
        <taxon>Dikarya</taxon>
        <taxon>Ascomycota</taxon>
        <taxon>Pezizomycotina</taxon>
        <taxon>Sordariomycetes</taxon>
        <taxon>Hypocreomycetidae</taxon>
        <taxon>Glomerellales</taxon>
        <taxon>Glomerellaceae</taxon>
        <taxon>Colletotrichum</taxon>
        <taxon>Colletotrichum gloeosporioides species complex</taxon>
    </lineage>
</organism>
<name>A0A9P5F320_COLSI</name>
<evidence type="ECO:0000256" key="2">
    <source>
        <dbReference type="SAM" id="MobiDB-lite"/>
    </source>
</evidence>
<sequence length="173" mass="18599">MTGEDHEDVSEDVVSRQENAPLLHTHDEPSESQAKYIWLEARLLLRKCPPLVVTYLLQFFPSVLATLIAGHLSADDLAAASIGATTIAIFGSAFVSGMATALDTLCAQSYGSVDFHTVGLHVQKMVLLMELAAVGLPAQALYEAARLFLQVQGDFHTAMLMIALCTLVNALLS</sequence>
<feature type="compositionally biased region" description="Acidic residues" evidence="2">
    <location>
        <begin position="1"/>
        <end position="11"/>
    </location>
</feature>
<dbReference type="OrthoDB" id="2126698at2759"/>
<dbReference type="GO" id="GO:0015297">
    <property type="term" value="F:antiporter activity"/>
    <property type="evidence" value="ECO:0007669"/>
    <property type="project" value="InterPro"/>
</dbReference>
<keyword evidence="5" id="KW-1185">Reference proteome</keyword>
<evidence type="ECO:0000313" key="5">
    <source>
        <dbReference type="Proteomes" id="UP000711996"/>
    </source>
</evidence>